<reference evidence="1 2" key="1">
    <citation type="submission" date="2018-10" db="EMBL/GenBank/DDBJ databases">
        <title>Genomic Encyclopedia of Archaeal and Bacterial Type Strains, Phase II (KMG-II): from individual species to whole genera.</title>
        <authorList>
            <person name="Goeker M."/>
        </authorList>
    </citation>
    <scope>NUCLEOTIDE SEQUENCE [LARGE SCALE GENOMIC DNA]</scope>
    <source>
        <strain evidence="1 2">DSM 19624</strain>
    </source>
</reference>
<sequence>MQGLISILNLYVIFCLSNNLANSIFIGFKFGIDILDKETVDALTDGTSLIKNNIHQLFTTGKDVVADGSTPSFASADILKAYLTV</sequence>
<gene>
    <name evidence="1" type="ORF">BCL90_0591</name>
</gene>
<comment type="caution">
    <text evidence="1">The sequence shown here is derived from an EMBL/GenBank/DDBJ whole genome shotgun (WGS) entry which is preliminary data.</text>
</comment>
<accession>A0A497Y9H6</accession>
<dbReference type="AlphaFoldDB" id="A0A497Y9H6"/>
<proteinExistence type="predicted"/>
<protein>
    <submittedName>
        <fullName evidence="1">Uncharacterized protein</fullName>
    </submittedName>
</protein>
<organism evidence="1 2">
    <name type="scientific">Pedobacter alluvionis</name>
    <dbReference type="NCBI Taxonomy" id="475253"/>
    <lineage>
        <taxon>Bacteria</taxon>
        <taxon>Pseudomonadati</taxon>
        <taxon>Bacteroidota</taxon>
        <taxon>Sphingobacteriia</taxon>
        <taxon>Sphingobacteriales</taxon>
        <taxon>Sphingobacteriaceae</taxon>
        <taxon>Pedobacter</taxon>
    </lineage>
</organism>
<dbReference type="Proteomes" id="UP000273898">
    <property type="component" value="Unassembled WGS sequence"/>
</dbReference>
<dbReference type="EMBL" id="RCCK01000010">
    <property type="protein sequence ID" value="RLJ79875.1"/>
    <property type="molecule type" value="Genomic_DNA"/>
</dbReference>
<evidence type="ECO:0000313" key="2">
    <source>
        <dbReference type="Proteomes" id="UP000273898"/>
    </source>
</evidence>
<name>A0A497Y9H6_9SPHI</name>
<evidence type="ECO:0000313" key="1">
    <source>
        <dbReference type="EMBL" id="RLJ79875.1"/>
    </source>
</evidence>